<name>A0A8H6N8G3_9PEZI</name>
<evidence type="ECO:0000313" key="3">
    <source>
        <dbReference type="Proteomes" id="UP000654918"/>
    </source>
</evidence>
<comment type="caution">
    <text evidence="2">The sequence shown here is derived from an EMBL/GenBank/DDBJ whole genome shotgun (WGS) entry which is preliminary data.</text>
</comment>
<dbReference type="EMBL" id="WIGO01000216">
    <property type="protein sequence ID" value="KAF6823291.1"/>
    <property type="molecule type" value="Genomic_DNA"/>
</dbReference>
<feature type="compositionally biased region" description="Basic and acidic residues" evidence="1">
    <location>
        <begin position="1"/>
        <end position="49"/>
    </location>
</feature>
<evidence type="ECO:0000256" key="1">
    <source>
        <dbReference type="SAM" id="MobiDB-lite"/>
    </source>
</evidence>
<dbReference type="AlphaFoldDB" id="A0A8H6N8G3"/>
<gene>
    <name evidence="2" type="ORF">CPLU01_11506</name>
</gene>
<feature type="region of interest" description="Disordered" evidence="1">
    <location>
        <begin position="1"/>
        <end position="82"/>
    </location>
</feature>
<keyword evidence="3" id="KW-1185">Reference proteome</keyword>
<protein>
    <submittedName>
        <fullName evidence="2">Uncharacterized protein</fullName>
    </submittedName>
</protein>
<reference evidence="2" key="1">
    <citation type="journal article" date="2020" name="Phytopathology">
        <title>Genome Sequence Resources of Colletotrichum truncatum, C. plurivorum, C. musicola, and C. sojae: Four Species Pathogenic to Soybean (Glycine max).</title>
        <authorList>
            <person name="Rogerio F."/>
            <person name="Boufleur T.R."/>
            <person name="Ciampi-Guillardi M."/>
            <person name="Sukno S.A."/>
            <person name="Thon M.R."/>
            <person name="Massola Junior N.S."/>
            <person name="Baroncelli R."/>
        </authorList>
    </citation>
    <scope>NUCLEOTIDE SEQUENCE</scope>
    <source>
        <strain evidence="2">LFN00145</strain>
    </source>
</reference>
<sequence>MEFGLRADVRMRRREEQPPVREKFGERPPRQRSVDGSEHRYERLGRFEEDASQLRSPQATAAIRDKRTGSWISSHSSSSVGI</sequence>
<dbReference type="Proteomes" id="UP000654918">
    <property type="component" value="Unassembled WGS sequence"/>
</dbReference>
<feature type="compositionally biased region" description="Low complexity" evidence="1">
    <location>
        <begin position="70"/>
        <end position="82"/>
    </location>
</feature>
<evidence type="ECO:0000313" key="2">
    <source>
        <dbReference type="EMBL" id="KAF6823291.1"/>
    </source>
</evidence>
<organism evidence="2 3">
    <name type="scientific">Colletotrichum plurivorum</name>
    <dbReference type="NCBI Taxonomy" id="2175906"/>
    <lineage>
        <taxon>Eukaryota</taxon>
        <taxon>Fungi</taxon>
        <taxon>Dikarya</taxon>
        <taxon>Ascomycota</taxon>
        <taxon>Pezizomycotina</taxon>
        <taxon>Sordariomycetes</taxon>
        <taxon>Hypocreomycetidae</taxon>
        <taxon>Glomerellales</taxon>
        <taxon>Glomerellaceae</taxon>
        <taxon>Colletotrichum</taxon>
        <taxon>Colletotrichum orchidearum species complex</taxon>
    </lineage>
</organism>
<accession>A0A8H6N8G3</accession>
<proteinExistence type="predicted"/>